<dbReference type="Pfam" id="PF01195">
    <property type="entry name" value="Pept_tRNA_hydro"/>
    <property type="match status" value="1"/>
</dbReference>
<feature type="compositionally biased region" description="Polar residues" evidence="6">
    <location>
        <begin position="231"/>
        <end position="240"/>
    </location>
</feature>
<dbReference type="FunCoup" id="A0A2T3A2P5">
    <property type="interactions" value="113"/>
</dbReference>
<dbReference type="InterPro" id="IPR001328">
    <property type="entry name" value="Pept_tRNA_hydro"/>
</dbReference>
<dbReference type="PANTHER" id="PTHR17224:SF1">
    <property type="entry name" value="PEPTIDYL-TRNA HYDROLASE"/>
    <property type="match status" value="1"/>
</dbReference>
<dbReference type="InParanoid" id="A0A2T3A2P5"/>
<name>A0A2T3A2P5_9PEZI</name>
<keyword evidence="3 7" id="KW-0378">Hydrolase</keyword>
<evidence type="ECO:0000256" key="4">
    <source>
        <dbReference type="ARBA" id="ARBA00022884"/>
    </source>
</evidence>
<evidence type="ECO:0000313" key="8">
    <source>
        <dbReference type="Proteomes" id="UP000241462"/>
    </source>
</evidence>
<gene>
    <name evidence="7" type="ORF">BD289DRAFT_372199</name>
</gene>
<evidence type="ECO:0000313" key="7">
    <source>
        <dbReference type="EMBL" id="PSR81776.1"/>
    </source>
</evidence>
<dbReference type="InterPro" id="IPR018171">
    <property type="entry name" value="Pept_tRNA_hydro_CS"/>
</dbReference>
<dbReference type="PANTHER" id="PTHR17224">
    <property type="entry name" value="PEPTIDYL-TRNA HYDROLASE"/>
    <property type="match status" value="1"/>
</dbReference>
<dbReference type="STRING" id="2025994.A0A2T3A2P5"/>
<dbReference type="Proteomes" id="UP000241462">
    <property type="component" value="Unassembled WGS sequence"/>
</dbReference>
<dbReference type="GO" id="GO:0000049">
    <property type="term" value="F:tRNA binding"/>
    <property type="evidence" value="ECO:0007669"/>
    <property type="project" value="UniProtKB-KW"/>
</dbReference>
<protein>
    <recommendedName>
        <fullName evidence="1">peptidyl-tRNA hydrolase</fullName>
        <ecNumber evidence="1">3.1.1.29</ecNumber>
    </recommendedName>
</protein>
<evidence type="ECO:0000256" key="2">
    <source>
        <dbReference type="ARBA" id="ARBA00022555"/>
    </source>
</evidence>
<keyword evidence="4" id="KW-0694">RNA-binding</keyword>
<dbReference type="EMBL" id="KZ678494">
    <property type="protein sequence ID" value="PSR81776.1"/>
    <property type="molecule type" value="Genomic_DNA"/>
</dbReference>
<keyword evidence="8" id="KW-1185">Reference proteome</keyword>
<keyword evidence="2" id="KW-0820">tRNA-binding</keyword>
<dbReference type="SUPFAM" id="SSF53178">
    <property type="entry name" value="Peptidyl-tRNA hydrolase-like"/>
    <property type="match status" value="1"/>
</dbReference>
<sequence length="249" mass="27471">MSTTSAAASSENLTVDDKDAPFSPHFVVVSLGNPAPYENTYHSAGHIALQSLQSLLQRDAAQPKFSSERLGKKSTQTSRGPRYTLLQCPTLMNVSGTWLSKAWREALEQHRGRYPDTPLGLVVVHDDLEEDHHVVKIRPWQRSHRGHNGLKSIMTTMPAPPSGNVQTDPKWAKISLGVGRPANRDPETVADYVLRPLSKFQRESLSEKSGPSLLAALEDVEAAWRSERESGLTTTSSTPAQKGRTKSRR</sequence>
<dbReference type="Gene3D" id="3.40.50.1470">
    <property type="entry name" value="Peptidyl-tRNA hydrolase"/>
    <property type="match status" value="1"/>
</dbReference>
<reference evidence="7 8" key="1">
    <citation type="journal article" date="2018" name="Mycol. Prog.">
        <title>Coniella lustricola, a new species from submerged detritus.</title>
        <authorList>
            <person name="Raudabaugh D.B."/>
            <person name="Iturriaga T."/>
            <person name="Carver A."/>
            <person name="Mondo S."/>
            <person name="Pangilinan J."/>
            <person name="Lipzen A."/>
            <person name="He G."/>
            <person name="Amirebrahimi M."/>
            <person name="Grigoriev I.V."/>
            <person name="Miller A.N."/>
        </authorList>
    </citation>
    <scope>NUCLEOTIDE SEQUENCE [LARGE SCALE GENOMIC DNA]</scope>
    <source>
        <strain evidence="7 8">B22-T-1</strain>
    </source>
</reference>
<feature type="region of interest" description="Disordered" evidence="6">
    <location>
        <begin position="1"/>
        <end position="20"/>
    </location>
</feature>
<feature type="region of interest" description="Disordered" evidence="6">
    <location>
        <begin position="60"/>
        <end position="79"/>
    </location>
</feature>
<evidence type="ECO:0000256" key="3">
    <source>
        <dbReference type="ARBA" id="ARBA00022801"/>
    </source>
</evidence>
<dbReference type="PROSITE" id="PS01196">
    <property type="entry name" value="PEPT_TRNA_HYDROL_2"/>
    <property type="match status" value="1"/>
</dbReference>
<dbReference type="OrthoDB" id="1711136at2759"/>
<evidence type="ECO:0000256" key="1">
    <source>
        <dbReference type="ARBA" id="ARBA00013260"/>
    </source>
</evidence>
<evidence type="ECO:0000256" key="5">
    <source>
        <dbReference type="ARBA" id="ARBA00038063"/>
    </source>
</evidence>
<dbReference type="GO" id="GO:0004045">
    <property type="term" value="F:peptidyl-tRNA hydrolase activity"/>
    <property type="evidence" value="ECO:0007669"/>
    <property type="project" value="UniProtKB-EC"/>
</dbReference>
<proteinExistence type="inferred from homology"/>
<evidence type="ECO:0000256" key="6">
    <source>
        <dbReference type="SAM" id="MobiDB-lite"/>
    </source>
</evidence>
<feature type="compositionally biased region" description="Polar residues" evidence="6">
    <location>
        <begin position="1"/>
        <end position="13"/>
    </location>
</feature>
<dbReference type="AlphaFoldDB" id="A0A2T3A2P5"/>
<dbReference type="EC" id="3.1.1.29" evidence="1"/>
<organism evidence="7 8">
    <name type="scientific">Coniella lustricola</name>
    <dbReference type="NCBI Taxonomy" id="2025994"/>
    <lineage>
        <taxon>Eukaryota</taxon>
        <taxon>Fungi</taxon>
        <taxon>Dikarya</taxon>
        <taxon>Ascomycota</taxon>
        <taxon>Pezizomycotina</taxon>
        <taxon>Sordariomycetes</taxon>
        <taxon>Sordariomycetidae</taxon>
        <taxon>Diaporthales</taxon>
        <taxon>Schizoparmaceae</taxon>
        <taxon>Coniella</taxon>
    </lineage>
</organism>
<dbReference type="InterPro" id="IPR036416">
    <property type="entry name" value="Pept_tRNA_hydro_sf"/>
</dbReference>
<accession>A0A2T3A2P5</accession>
<feature type="region of interest" description="Disordered" evidence="6">
    <location>
        <begin position="224"/>
        <end position="249"/>
    </location>
</feature>
<comment type="similarity">
    <text evidence="5">Belongs to the PTH family.</text>
</comment>